<proteinExistence type="predicted"/>
<feature type="transmembrane region" description="Helical" evidence="1">
    <location>
        <begin position="294"/>
        <end position="313"/>
    </location>
</feature>
<gene>
    <name evidence="2" type="ORF">C8263_00550</name>
</gene>
<dbReference type="EMBL" id="PYSV01000001">
    <property type="protein sequence ID" value="PTA69857.1"/>
    <property type="molecule type" value="Genomic_DNA"/>
</dbReference>
<evidence type="ECO:0000256" key="1">
    <source>
        <dbReference type="SAM" id="Phobius"/>
    </source>
</evidence>
<organism evidence="2 3">
    <name type="scientific">Deinococcus arcticus</name>
    <dbReference type="NCBI Taxonomy" id="2136176"/>
    <lineage>
        <taxon>Bacteria</taxon>
        <taxon>Thermotogati</taxon>
        <taxon>Deinococcota</taxon>
        <taxon>Deinococci</taxon>
        <taxon>Deinococcales</taxon>
        <taxon>Deinococcaceae</taxon>
        <taxon>Deinococcus</taxon>
    </lineage>
</organism>
<feature type="transmembrane region" description="Helical" evidence="1">
    <location>
        <begin position="152"/>
        <end position="169"/>
    </location>
</feature>
<dbReference type="GO" id="GO:0022857">
    <property type="term" value="F:transmembrane transporter activity"/>
    <property type="evidence" value="ECO:0007669"/>
    <property type="project" value="InterPro"/>
</dbReference>
<comment type="caution">
    <text evidence="2">The sequence shown here is derived from an EMBL/GenBank/DDBJ whole genome shotgun (WGS) entry which is preliminary data.</text>
</comment>
<dbReference type="PANTHER" id="PTHR23526:SF1">
    <property type="entry name" value="MAJOR FACILITATOR SUPERFAMILY MFS_1"/>
    <property type="match status" value="1"/>
</dbReference>
<dbReference type="SUPFAM" id="SSF103473">
    <property type="entry name" value="MFS general substrate transporter"/>
    <property type="match status" value="1"/>
</dbReference>
<dbReference type="AlphaFoldDB" id="A0A2T3WD99"/>
<feature type="transmembrane region" description="Helical" evidence="1">
    <location>
        <begin position="109"/>
        <end position="131"/>
    </location>
</feature>
<dbReference type="OrthoDB" id="54823at2"/>
<dbReference type="InterPro" id="IPR011701">
    <property type="entry name" value="MFS"/>
</dbReference>
<feature type="transmembrane region" description="Helical" evidence="1">
    <location>
        <begin position="79"/>
        <end position="103"/>
    </location>
</feature>
<protein>
    <submittedName>
        <fullName evidence="2">MFS transporter</fullName>
    </submittedName>
</protein>
<dbReference type="InterPro" id="IPR052528">
    <property type="entry name" value="Sugar_transport-like"/>
</dbReference>
<evidence type="ECO:0000313" key="2">
    <source>
        <dbReference type="EMBL" id="PTA69857.1"/>
    </source>
</evidence>
<keyword evidence="1" id="KW-0812">Transmembrane</keyword>
<feature type="transmembrane region" description="Helical" evidence="1">
    <location>
        <begin position="260"/>
        <end position="282"/>
    </location>
</feature>
<keyword evidence="3" id="KW-1185">Reference proteome</keyword>
<keyword evidence="1" id="KW-1133">Transmembrane helix</keyword>
<reference evidence="2 3" key="1">
    <citation type="submission" date="2018-03" db="EMBL/GenBank/DDBJ databases">
        <title>Draft genome of Deinococcus sp. OD32.</title>
        <authorList>
            <person name="Wang X.-P."/>
            <person name="Du Z.-J."/>
        </authorList>
    </citation>
    <scope>NUCLEOTIDE SEQUENCE [LARGE SCALE GENOMIC DNA]</scope>
    <source>
        <strain evidence="2 3">OD32</strain>
    </source>
</reference>
<feature type="transmembrane region" description="Helical" evidence="1">
    <location>
        <begin position="175"/>
        <end position="197"/>
    </location>
</feature>
<feature type="transmembrane region" description="Helical" evidence="1">
    <location>
        <begin position="356"/>
        <end position="377"/>
    </location>
</feature>
<dbReference type="RefSeq" id="WP_107136450.1">
    <property type="nucleotide sequence ID" value="NZ_PYSV01000001.1"/>
</dbReference>
<feature type="transmembrane region" description="Helical" evidence="1">
    <location>
        <begin position="235"/>
        <end position="254"/>
    </location>
</feature>
<dbReference type="Pfam" id="PF07690">
    <property type="entry name" value="MFS_1"/>
    <property type="match status" value="1"/>
</dbReference>
<name>A0A2T3WD99_9DEIO</name>
<feature type="transmembrane region" description="Helical" evidence="1">
    <location>
        <begin position="45"/>
        <end position="67"/>
    </location>
</feature>
<accession>A0A2T3WD99</accession>
<dbReference type="Proteomes" id="UP000240317">
    <property type="component" value="Unassembled WGS sequence"/>
</dbReference>
<dbReference type="PANTHER" id="PTHR23526">
    <property type="entry name" value="INTEGRAL MEMBRANE TRANSPORT PROTEIN-RELATED"/>
    <property type="match status" value="1"/>
</dbReference>
<keyword evidence="1" id="KW-0472">Membrane</keyword>
<feature type="transmembrane region" description="Helical" evidence="1">
    <location>
        <begin position="20"/>
        <end position="39"/>
    </location>
</feature>
<sequence length="408" mass="43685">MSARAPWNRNERLGIANGWAVFLGDGFLSVSVVVTAFAAKLGAPNWVIGLLPAIAAGGWMLPQLLVAARVRALPYKLPVYRSAALVRTATYVAMVLTAALLSHQPALCLTLFILAMSLNALASGVSGLPFLEVVSKTVTPERRPRFFATRNLYGGLLAFGAGLLVRAILGSDLAFPLNYALIFALGTAAFTFGYWIFGRVDEPADPPQSPHGTRAELRAIPETLRDGHFRAFLNVRLLLAAGSMAEPFFAVYALRELNYAPAALGVFVMALTGAAPLSNVVWRRVAERKGSRRLIRYATVFAGLAPLWALTVGVLGLSAWAYLGVFLLSSVANQGFNLGHTNHLLNIAPEHARSRYIGTLNTLVGAALFTPVAAGLLADGLGYGPVFVLSALLCAAAWWRCGWLRRDA</sequence>
<dbReference type="InterPro" id="IPR036259">
    <property type="entry name" value="MFS_trans_sf"/>
</dbReference>
<evidence type="ECO:0000313" key="3">
    <source>
        <dbReference type="Proteomes" id="UP000240317"/>
    </source>
</evidence>
<dbReference type="Gene3D" id="1.20.1250.20">
    <property type="entry name" value="MFS general substrate transporter like domains"/>
    <property type="match status" value="1"/>
</dbReference>
<feature type="transmembrane region" description="Helical" evidence="1">
    <location>
        <begin position="383"/>
        <end position="401"/>
    </location>
</feature>
<feature type="transmembrane region" description="Helical" evidence="1">
    <location>
        <begin position="319"/>
        <end position="336"/>
    </location>
</feature>